<evidence type="ECO:0000313" key="3">
    <source>
        <dbReference type="Proteomes" id="UP000440498"/>
    </source>
</evidence>
<accession>A0A6A7N624</accession>
<feature type="transmembrane region" description="Helical" evidence="1">
    <location>
        <begin position="36"/>
        <end position="57"/>
    </location>
</feature>
<keyword evidence="1" id="KW-0472">Membrane</keyword>
<dbReference type="EMBL" id="WHUG01000008">
    <property type="protein sequence ID" value="MQA40348.1"/>
    <property type="molecule type" value="Genomic_DNA"/>
</dbReference>
<sequence>MKREGLVAAPLLGCMGIGIAAIEVIDLVPNSRETKIFSRSMFVGAFLVVVLFLYISYAKRSRSVDHGCQVEGETKRVGRWSAFGAAFSGVITITFTALTGVSSAAFITALGGVISGFMISLSLAVVCKYLSEKFNSSGS</sequence>
<keyword evidence="1" id="KW-0812">Transmembrane</keyword>
<name>A0A6A7N624_9BURK</name>
<reference evidence="2 3" key="1">
    <citation type="submission" date="2019-10" db="EMBL/GenBank/DDBJ databases">
        <title>Two novel species isolated from a subtropical stream in China.</title>
        <authorList>
            <person name="Lu H."/>
        </authorList>
    </citation>
    <scope>NUCLEOTIDE SEQUENCE [LARGE SCALE GENOMIC DNA]</scope>
    <source>
        <strain evidence="2 3">FT29W</strain>
    </source>
</reference>
<gene>
    <name evidence="2" type="ORF">GEV02_19530</name>
</gene>
<protein>
    <submittedName>
        <fullName evidence="2">Uncharacterized protein</fullName>
    </submittedName>
</protein>
<feature type="transmembrane region" description="Helical" evidence="1">
    <location>
        <begin position="77"/>
        <end position="98"/>
    </location>
</feature>
<dbReference type="RefSeq" id="WP_152839553.1">
    <property type="nucleotide sequence ID" value="NZ_WHUG01000008.1"/>
</dbReference>
<dbReference type="Proteomes" id="UP000440498">
    <property type="component" value="Unassembled WGS sequence"/>
</dbReference>
<keyword evidence="3" id="KW-1185">Reference proteome</keyword>
<dbReference type="AlphaFoldDB" id="A0A6A7N624"/>
<organism evidence="2 3">
    <name type="scientific">Rugamonas aquatica</name>
    <dbReference type="NCBI Taxonomy" id="2743357"/>
    <lineage>
        <taxon>Bacteria</taxon>
        <taxon>Pseudomonadati</taxon>
        <taxon>Pseudomonadota</taxon>
        <taxon>Betaproteobacteria</taxon>
        <taxon>Burkholderiales</taxon>
        <taxon>Oxalobacteraceae</taxon>
        <taxon>Telluria group</taxon>
        <taxon>Rugamonas</taxon>
    </lineage>
</organism>
<evidence type="ECO:0000313" key="2">
    <source>
        <dbReference type="EMBL" id="MQA40348.1"/>
    </source>
</evidence>
<comment type="caution">
    <text evidence="2">The sequence shown here is derived from an EMBL/GenBank/DDBJ whole genome shotgun (WGS) entry which is preliminary data.</text>
</comment>
<feature type="transmembrane region" description="Helical" evidence="1">
    <location>
        <begin position="104"/>
        <end position="127"/>
    </location>
</feature>
<keyword evidence="1" id="KW-1133">Transmembrane helix</keyword>
<proteinExistence type="predicted"/>
<evidence type="ECO:0000256" key="1">
    <source>
        <dbReference type="SAM" id="Phobius"/>
    </source>
</evidence>